<feature type="compositionally biased region" description="Pro residues" evidence="1">
    <location>
        <begin position="22"/>
        <end position="31"/>
    </location>
</feature>
<sequence length="269" mass="28959">MVVALRELARLADGLRATSHPAPVPPVPPGDPQAGRKAMATYDSADQALDHLEAITPAALPLPALTAYLAHPEHVLLLDDTVCRAYLVAHHDDHWARLRRRGGPFSITEMTPGEALRLTVVSGAVLRWVAFLAGEHGYDEDYADVDRPLIEEAMAVLREACALEVAEQYRLLGSPLLDGGVSADLALAVDRALDGGGGGLEAVRLRLARAYHLRAVVDRYAEAVEVDIAGFLDLPSRTVAGFSETAHPYARVRPSGAVVPGLEPRRRDR</sequence>
<keyword evidence="3" id="KW-1185">Reference proteome</keyword>
<dbReference type="Proteomes" id="UP000256661">
    <property type="component" value="Unassembled WGS sequence"/>
</dbReference>
<organism evidence="2 3">
    <name type="scientific">Thermomonospora umbrina</name>
    <dbReference type="NCBI Taxonomy" id="111806"/>
    <lineage>
        <taxon>Bacteria</taxon>
        <taxon>Bacillati</taxon>
        <taxon>Actinomycetota</taxon>
        <taxon>Actinomycetes</taxon>
        <taxon>Streptosporangiales</taxon>
        <taxon>Thermomonosporaceae</taxon>
        <taxon>Thermomonospora</taxon>
    </lineage>
</organism>
<gene>
    <name evidence="2" type="ORF">DFJ69_3293</name>
</gene>
<feature type="region of interest" description="Disordered" evidence="1">
    <location>
        <begin position="16"/>
        <end position="37"/>
    </location>
</feature>
<comment type="caution">
    <text evidence="2">The sequence shown here is derived from an EMBL/GenBank/DDBJ whole genome shotgun (WGS) entry which is preliminary data.</text>
</comment>
<reference evidence="2 3" key="1">
    <citation type="submission" date="2018-08" db="EMBL/GenBank/DDBJ databases">
        <title>Sequencing the genomes of 1000 actinobacteria strains.</title>
        <authorList>
            <person name="Klenk H.-P."/>
        </authorList>
    </citation>
    <scope>NUCLEOTIDE SEQUENCE [LARGE SCALE GENOMIC DNA]</scope>
    <source>
        <strain evidence="2 3">DSM 43927</strain>
    </source>
</reference>
<dbReference type="AlphaFoldDB" id="A0A3D9SPI0"/>
<evidence type="ECO:0000256" key="1">
    <source>
        <dbReference type="SAM" id="MobiDB-lite"/>
    </source>
</evidence>
<accession>A0A3D9SPI0</accession>
<name>A0A3D9SPI0_9ACTN</name>
<proteinExistence type="predicted"/>
<protein>
    <submittedName>
        <fullName evidence="2">Uncharacterized protein</fullName>
    </submittedName>
</protein>
<dbReference type="EMBL" id="QTTT01000001">
    <property type="protein sequence ID" value="REE97818.1"/>
    <property type="molecule type" value="Genomic_DNA"/>
</dbReference>
<evidence type="ECO:0000313" key="2">
    <source>
        <dbReference type="EMBL" id="REE97818.1"/>
    </source>
</evidence>
<evidence type="ECO:0000313" key="3">
    <source>
        <dbReference type="Proteomes" id="UP000256661"/>
    </source>
</evidence>